<dbReference type="STRING" id="1090322.MettiDRAFT_1413"/>
<protein>
    <submittedName>
        <fullName evidence="1">Uncharacterized protein</fullName>
    </submittedName>
</protein>
<dbReference type="EMBL" id="AZAJ01000001">
    <property type="protein sequence ID" value="ETA67972.1"/>
    <property type="molecule type" value="Genomic_DNA"/>
</dbReference>
<name>W9DWA3_METTI</name>
<organism evidence="1 2">
    <name type="scientific">Methanolobus tindarius DSM 2278</name>
    <dbReference type="NCBI Taxonomy" id="1090322"/>
    <lineage>
        <taxon>Archaea</taxon>
        <taxon>Methanobacteriati</taxon>
        <taxon>Methanobacteriota</taxon>
        <taxon>Stenosarchaea group</taxon>
        <taxon>Methanomicrobia</taxon>
        <taxon>Methanosarcinales</taxon>
        <taxon>Methanosarcinaceae</taxon>
        <taxon>Methanolobus</taxon>
    </lineage>
</organism>
<evidence type="ECO:0000313" key="2">
    <source>
        <dbReference type="Proteomes" id="UP000019483"/>
    </source>
</evidence>
<accession>W9DWA3</accession>
<proteinExistence type="predicted"/>
<keyword evidence="2" id="KW-1185">Reference proteome</keyword>
<dbReference type="Proteomes" id="UP000019483">
    <property type="component" value="Unassembled WGS sequence"/>
</dbReference>
<gene>
    <name evidence="1" type="ORF">MettiDRAFT_1413</name>
</gene>
<comment type="caution">
    <text evidence="1">The sequence shown here is derived from an EMBL/GenBank/DDBJ whole genome shotgun (WGS) entry which is preliminary data.</text>
</comment>
<sequence length="69" mass="8003">MYVSFDRMVLCDLAVGTLGSHGLSLFVGVITKKHINLFSCYGQRFKLWGIKSKKYSFIRNLFILSFRLH</sequence>
<dbReference type="AlphaFoldDB" id="W9DWA3"/>
<evidence type="ECO:0000313" key="1">
    <source>
        <dbReference type="EMBL" id="ETA67972.1"/>
    </source>
</evidence>
<reference evidence="1 2" key="1">
    <citation type="submission" date="2013-08" db="EMBL/GenBank/DDBJ databases">
        <authorList>
            <consortium name="DOE Joint Genome Institute"/>
            <person name="Eisen J."/>
            <person name="Huntemann M."/>
            <person name="Han J."/>
            <person name="Chen A."/>
            <person name="Kyrpides N."/>
            <person name="Mavromatis K."/>
            <person name="Markowitz V."/>
            <person name="Palaniappan K."/>
            <person name="Ivanova N."/>
            <person name="Schaumberg A."/>
            <person name="Pati A."/>
            <person name="Liolios K."/>
            <person name="Nordberg H.P."/>
            <person name="Cantor M.N."/>
            <person name="Hua S.X."/>
            <person name="Woyke T."/>
        </authorList>
    </citation>
    <scope>NUCLEOTIDE SEQUENCE [LARGE SCALE GENOMIC DNA]</scope>
    <source>
        <strain evidence="1 2">DSM 2278</strain>
    </source>
</reference>